<dbReference type="RefSeq" id="WP_166635891.1">
    <property type="nucleotide sequence ID" value="NZ_SNXI01000008.1"/>
</dbReference>
<name>A0A4R6P967_9GAMM</name>
<sequence>MSHKPKTPKQWLRSNVEPQSQALQRYAQFAVQLKQWQQLFAEAAQRPLIEHCQLINVRDNKLIVEADSATWATQLKLQQGRIITHFQQDATVAVQTIEIKVKPQLDRSALASSEKASRRERILRLAENSQEPLKSELLKMADRMW</sequence>
<proteinExistence type="predicted"/>
<accession>A0A4R6P967</accession>
<evidence type="ECO:0000313" key="2">
    <source>
        <dbReference type="Proteomes" id="UP000295531"/>
    </source>
</evidence>
<dbReference type="AlphaFoldDB" id="A0A4R6P967"/>
<dbReference type="Proteomes" id="UP000295531">
    <property type="component" value="Unassembled WGS sequence"/>
</dbReference>
<gene>
    <name evidence="1" type="ORF">DEU29_10823</name>
</gene>
<comment type="caution">
    <text evidence="1">The sequence shown here is derived from an EMBL/GenBank/DDBJ whole genome shotgun (WGS) entry which is preliminary data.</text>
</comment>
<organism evidence="1 2">
    <name type="scientific">Idiomarina aquatica</name>
    <dbReference type="NCBI Taxonomy" id="1327752"/>
    <lineage>
        <taxon>Bacteria</taxon>
        <taxon>Pseudomonadati</taxon>
        <taxon>Pseudomonadota</taxon>
        <taxon>Gammaproteobacteria</taxon>
        <taxon>Alteromonadales</taxon>
        <taxon>Idiomarinaceae</taxon>
        <taxon>Idiomarina</taxon>
    </lineage>
</organism>
<dbReference type="EMBL" id="SNXI01000008">
    <property type="protein sequence ID" value="TDP32679.1"/>
    <property type="molecule type" value="Genomic_DNA"/>
</dbReference>
<evidence type="ECO:0000313" key="1">
    <source>
        <dbReference type="EMBL" id="TDP32679.1"/>
    </source>
</evidence>
<reference evidence="1 2" key="1">
    <citation type="submission" date="2019-03" db="EMBL/GenBank/DDBJ databases">
        <title>Freshwater and sediment microbial communities from various areas in North America, analyzing microbe dynamics in response to fracking.</title>
        <authorList>
            <person name="Lamendella R."/>
        </authorList>
    </citation>
    <scope>NUCLEOTIDE SEQUENCE [LARGE SCALE GENOMIC DNA]</scope>
    <source>
        <strain evidence="1 2">18_TX</strain>
    </source>
</reference>
<protein>
    <submittedName>
        <fullName evidence="1">Uncharacterized protein DUF721</fullName>
    </submittedName>
</protein>
<dbReference type="Pfam" id="PF05258">
    <property type="entry name" value="DciA"/>
    <property type="match status" value="1"/>
</dbReference>
<dbReference type="InterPro" id="IPR007922">
    <property type="entry name" value="DciA-like"/>
</dbReference>
<keyword evidence="2" id="KW-1185">Reference proteome</keyword>